<organism evidence="1 2">
    <name type="scientific">Brassica cretica</name>
    <name type="common">Mustard</name>
    <dbReference type="NCBI Taxonomy" id="69181"/>
    <lineage>
        <taxon>Eukaryota</taxon>
        <taxon>Viridiplantae</taxon>
        <taxon>Streptophyta</taxon>
        <taxon>Embryophyta</taxon>
        <taxon>Tracheophyta</taxon>
        <taxon>Spermatophyta</taxon>
        <taxon>Magnoliopsida</taxon>
        <taxon>eudicotyledons</taxon>
        <taxon>Gunneridae</taxon>
        <taxon>Pentapetalae</taxon>
        <taxon>rosids</taxon>
        <taxon>malvids</taxon>
        <taxon>Brassicales</taxon>
        <taxon>Brassicaceae</taxon>
        <taxon>Brassiceae</taxon>
        <taxon>Brassica</taxon>
    </lineage>
</organism>
<gene>
    <name evidence="1" type="ORF">DY000_02039626</name>
</gene>
<evidence type="ECO:0000313" key="2">
    <source>
        <dbReference type="Proteomes" id="UP000266723"/>
    </source>
</evidence>
<sequence length="116" mass="13244">MTGTRLLDELAKAVRSLVLLFQSNYVRLDPRNGGFLTFLRLRKSTLEYMIEEDEQQGYGEPRRVEEAGIDVPTSTSIDTNICCRLTPPKILERSSCPQVIPDSTHKSTYVPRTWIL</sequence>
<dbReference type="Proteomes" id="UP000266723">
    <property type="component" value="Unassembled WGS sequence"/>
</dbReference>
<reference evidence="1 2" key="1">
    <citation type="journal article" date="2020" name="BMC Genomics">
        <title>Intraspecific diversification of the crop wild relative Brassica cretica Lam. using demographic model selection.</title>
        <authorList>
            <person name="Kioukis A."/>
            <person name="Michalopoulou V.A."/>
            <person name="Briers L."/>
            <person name="Pirintsos S."/>
            <person name="Studholme D.J."/>
            <person name="Pavlidis P."/>
            <person name="Sarris P.F."/>
        </authorList>
    </citation>
    <scope>NUCLEOTIDE SEQUENCE [LARGE SCALE GENOMIC DNA]</scope>
    <source>
        <strain evidence="2">cv. PFS-1207/04</strain>
    </source>
</reference>
<proteinExistence type="predicted"/>
<protein>
    <submittedName>
        <fullName evidence="1">Uncharacterized protein</fullName>
    </submittedName>
</protein>
<comment type="caution">
    <text evidence="1">The sequence shown here is derived from an EMBL/GenBank/DDBJ whole genome shotgun (WGS) entry which is preliminary data.</text>
</comment>
<name>A0ABQ7BIH8_BRACR</name>
<accession>A0ABQ7BIH8</accession>
<dbReference type="EMBL" id="QGKV02001507">
    <property type="protein sequence ID" value="KAF3532039.1"/>
    <property type="molecule type" value="Genomic_DNA"/>
</dbReference>
<evidence type="ECO:0000313" key="1">
    <source>
        <dbReference type="EMBL" id="KAF3532039.1"/>
    </source>
</evidence>
<keyword evidence="2" id="KW-1185">Reference proteome</keyword>